<keyword evidence="3 6" id="KW-0808">Transferase</keyword>
<dbReference type="Pfam" id="PF00535">
    <property type="entry name" value="Glycos_transf_2"/>
    <property type="match status" value="1"/>
</dbReference>
<reference evidence="6" key="1">
    <citation type="submission" date="2012-08" db="EMBL/GenBank/DDBJ databases">
        <title>Comparative genomics of metastatic and non-metastatic Leishmania guyanensis provides insights into polygenic factors involved in Leishmania RNA virus infection.</title>
        <authorList>
            <person name="Smith D."/>
            <person name="Hertz-Fowler C."/>
            <person name="Martin R."/>
            <person name="Dickens N."/>
            <person name="Fasel N."/>
            <person name="Falquet L."/>
            <person name="Beverley S."/>
            <person name="Zangger H."/>
            <person name="Calderon-Copete S."/>
            <person name="Mottram J."/>
            <person name="Xenarios I."/>
        </authorList>
    </citation>
    <scope>NUCLEOTIDE SEQUENCE</scope>
    <source>
        <strain evidence="6">MHOM/BR/75/M4147/SSU:IR2SAT-LUC</strain>
    </source>
</reference>
<proteinExistence type="inferred from homology"/>
<name>A0A1E1IXX6_LEIGU</name>
<evidence type="ECO:0000313" key="6">
    <source>
        <dbReference type="EMBL" id="CCM16048.1"/>
    </source>
</evidence>
<feature type="domain" description="Glycosyltransferase 2-like" evidence="5">
    <location>
        <begin position="111"/>
        <end position="194"/>
    </location>
</feature>
<dbReference type="GO" id="GO:0016757">
    <property type="term" value="F:glycosyltransferase activity"/>
    <property type="evidence" value="ECO:0007669"/>
    <property type="project" value="UniProtKB-KW"/>
</dbReference>
<protein>
    <submittedName>
        <fullName evidence="6">Putative beta galactofuranosyl transferase</fullName>
    </submittedName>
</protein>
<organism evidence="6">
    <name type="scientific">Leishmania guyanensis</name>
    <dbReference type="NCBI Taxonomy" id="5670"/>
    <lineage>
        <taxon>Eukaryota</taxon>
        <taxon>Discoba</taxon>
        <taxon>Euglenozoa</taxon>
        <taxon>Kinetoplastea</taxon>
        <taxon>Metakinetoplastina</taxon>
        <taxon>Trypanosomatida</taxon>
        <taxon>Trypanosomatidae</taxon>
        <taxon>Leishmaniinae</taxon>
        <taxon>Leishmania</taxon>
        <taxon>Leishmania guyanensis species complex</taxon>
    </lineage>
</organism>
<dbReference type="PANTHER" id="PTHR43179:SF12">
    <property type="entry name" value="GALACTOFURANOSYLTRANSFERASE GLFT2"/>
    <property type="match status" value="1"/>
</dbReference>
<dbReference type="PANTHER" id="PTHR43179">
    <property type="entry name" value="RHAMNOSYLTRANSFERASE WBBL"/>
    <property type="match status" value="1"/>
</dbReference>
<sequence>MVANRCTVNRRWIKTRVRVNLSILLFLVCYVVPIILFYKRTRAESFVDASRQGETFISDNEFFQCVAERLSYREDHPMRIPYVLLPVTMDYQDIKQLFCNITIPMTYIMFINNGEFRPLRSLLDRLAQALSTHVDKNLFIIHHPENTGYASAVNEGLRHALTFSVAEVPWIFVTNADVRFAPGLITEFVSQTREKTSNQTERIRHLDEEVAAESTTLKNVPDARFAFRSSTLPIITASSLPYRIRTMPPEEMKKQFADTYGIFYMDCKEFMATFALPRLTIATVGFFDENYYPIYGEDHDYVWRMAALGYKPYFSKPGQFVHYVNANVQAGGEARQRGVFKNTAYITQSLKFGRMSKQVFRHHYRHIKWFPDSKVLGSSTGRTPLPFRGSIPLDMWVLDTERRRYIWEIGENLRCAREYKHYNASLLRF</sequence>
<keyword evidence="2" id="KW-0328">Glycosyltransferase</keyword>
<feature type="transmembrane region" description="Helical" evidence="4">
    <location>
        <begin position="21"/>
        <end position="38"/>
    </location>
</feature>
<dbReference type="InterPro" id="IPR001173">
    <property type="entry name" value="Glyco_trans_2-like"/>
</dbReference>
<accession>A0A1E1IXX6</accession>
<comment type="similarity">
    <text evidence="1">Belongs to the glycosyltransferase 2 family.</text>
</comment>
<gene>
    <name evidence="6" type="primary">LgM4147LRVhigh.25.01220.00010</name>
    <name evidence="6" type="ORF">BN36_2535580</name>
</gene>
<dbReference type="EMBL" id="CALQ01000997">
    <property type="protein sequence ID" value="CCM16048.1"/>
    <property type="molecule type" value="Genomic_DNA"/>
</dbReference>
<evidence type="ECO:0000256" key="2">
    <source>
        <dbReference type="ARBA" id="ARBA00022676"/>
    </source>
</evidence>
<keyword evidence="4" id="KW-1133">Transmembrane helix</keyword>
<keyword evidence="4" id="KW-0812">Transmembrane</keyword>
<keyword evidence="4" id="KW-0472">Membrane</keyword>
<evidence type="ECO:0000256" key="3">
    <source>
        <dbReference type="ARBA" id="ARBA00022679"/>
    </source>
</evidence>
<evidence type="ECO:0000256" key="1">
    <source>
        <dbReference type="ARBA" id="ARBA00006739"/>
    </source>
</evidence>
<evidence type="ECO:0000259" key="5">
    <source>
        <dbReference type="Pfam" id="PF00535"/>
    </source>
</evidence>
<dbReference type="Gene3D" id="3.90.550.10">
    <property type="entry name" value="Spore Coat Polysaccharide Biosynthesis Protein SpsA, Chain A"/>
    <property type="match status" value="1"/>
</dbReference>
<dbReference type="SUPFAM" id="SSF53448">
    <property type="entry name" value="Nucleotide-diphospho-sugar transferases"/>
    <property type="match status" value="1"/>
</dbReference>
<evidence type="ECO:0000256" key="4">
    <source>
        <dbReference type="SAM" id="Phobius"/>
    </source>
</evidence>
<dbReference type="InterPro" id="IPR029044">
    <property type="entry name" value="Nucleotide-diphossugar_trans"/>
</dbReference>
<dbReference type="AlphaFoldDB" id="A0A1E1IXX6"/>